<dbReference type="PROSITE" id="PS00479">
    <property type="entry name" value="ZF_DAG_PE_1"/>
    <property type="match status" value="2"/>
</dbReference>
<accession>A0A7R9A1V0</accession>
<dbReference type="PANTHER" id="PTHR22968">
    <property type="entry name" value="PROTEIN KINASE C, MU"/>
    <property type="match status" value="1"/>
</dbReference>
<dbReference type="SUPFAM" id="SSF57889">
    <property type="entry name" value="Cysteine-rich domain"/>
    <property type="match status" value="2"/>
</dbReference>
<dbReference type="PROSITE" id="PS00107">
    <property type="entry name" value="PROTEIN_KINASE_ATP"/>
    <property type="match status" value="1"/>
</dbReference>
<dbReference type="PANTHER" id="PTHR22968:SF24">
    <property type="entry name" value="SERINE_THREONINE-PROTEIN KINASE"/>
    <property type="match status" value="1"/>
</dbReference>
<dbReference type="SUPFAM" id="SSF50729">
    <property type="entry name" value="PH domain-like"/>
    <property type="match status" value="1"/>
</dbReference>
<dbReference type="GO" id="GO:0004697">
    <property type="term" value="F:diacylglycerol-dependent serine/threonine kinase activity"/>
    <property type="evidence" value="ECO:0007669"/>
    <property type="project" value="UniProtKB-EC"/>
</dbReference>
<dbReference type="PROSITE" id="PS00108">
    <property type="entry name" value="PROTEIN_KINASE_ST"/>
    <property type="match status" value="1"/>
</dbReference>
<dbReference type="CDD" id="cd20795">
    <property type="entry name" value="C1_PKD_rpt1"/>
    <property type="match status" value="1"/>
</dbReference>
<keyword evidence="13" id="KW-0677">Repeat</keyword>
<feature type="domain" description="PH" evidence="24">
    <location>
        <begin position="388"/>
        <end position="503"/>
    </location>
</feature>
<dbReference type="Pfam" id="PF00169">
    <property type="entry name" value="PH"/>
    <property type="match status" value="1"/>
</dbReference>
<dbReference type="InterPro" id="IPR017441">
    <property type="entry name" value="Protein_kinase_ATP_BS"/>
</dbReference>
<dbReference type="OrthoDB" id="10252171at2759"/>
<evidence type="ECO:0000256" key="5">
    <source>
        <dbReference type="ARBA" id="ARBA00012429"/>
    </source>
</evidence>
<dbReference type="Pfam" id="PF00130">
    <property type="entry name" value="C1_1"/>
    <property type="match status" value="2"/>
</dbReference>
<keyword evidence="9" id="KW-0723">Serine/threonine-protein kinase</keyword>
<comment type="subcellular location">
    <subcellularLocation>
        <location evidence="2">Cell membrane</location>
        <location evidence="2">Sarcolemma</location>
        <topology evidence="2">Peripheral membrane protein</topology>
        <orientation evidence="2">Cytoplasmic side</orientation>
    </subcellularLocation>
    <subcellularLocation>
        <location evidence="3">Cytoplasm</location>
    </subcellularLocation>
</comment>
<feature type="compositionally biased region" description="Acidic residues" evidence="23">
    <location>
        <begin position="323"/>
        <end position="334"/>
    </location>
</feature>
<evidence type="ECO:0000256" key="19">
    <source>
        <dbReference type="ARBA" id="ARBA00022842"/>
    </source>
</evidence>
<evidence type="ECO:0000256" key="2">
    <source>
        <dbReference type="ARBA" id="ARBA00004278"/>
    </source>
</evidence>
<dbReference type="InterPro" id="IPR020454">
    <property type="entry name" value="DAG/PE-bd"/>
</dbReference>
<keyword evidence="19" id="KW-0460">Magnesium</keyword>
<feature type="domain" description="Phorbol-ester/DAG-type" evidence="26">
    <location>
        <begin position="254"/>
        <end position="304"/>
    </location>
</feature>
<dbReference type="EMBL" id="CAJPEV010000661">
    <property type="protein sequence ID" value="CAG0887360.1"/>
    <property type="molecule type" value="Genomic_DNA"/>
</dbReference>
<dbReference type="InterPro" id="IPR002219">
    <property type="entry name" value="PKC_DAG/PE"/>
</dbReference>
<evidence type="ECO:0000313" key="28">
    <source>
        <dbReference type="Proteomes" id="UP000677054"/>
    </source>
</evidence>
<evidence type="ECO:0000256" key="4">
    <source>
        <dbReference type="ARBA" id="ARBA00008582"/>
    </source>
</evidence>
<keyword evidence="17" id="KW-0862">Zinc</keyword>
<keyword evidence="7" id="KW-1003">Cell membrane</keyword>
<feature type="binding site" evidence="22">
    <location>
        <position position="580"/>
    </location>
    <ligand>
        <name>ATP</name>
        <dbReference type="ChEBI" id="CHEBI:30616"/>
    </ligand>
</feature>
<keyword evidence="12" id="KW-0479">Metal-binding</keyword>
<dbReference type="Gene3D" id="2.30.29.30">
    <property type="entry name" value="Pleckstrin-homology domain (PH domain)/Phosphotyrosine-binding domain (PTB)"/>
    <property type="match status" value="1"/>
</dbReference>
<dbReference type="Proteomes" id="UP000677054">
    <property type="component" value="Unassembled WGS sequence"/>
</dbReference>
<dbReference type="InterPro" id="IPR046349">
    <property type="entry name" value="C1-like_sf"/>
</dbReference>
<evidence type="ECO:0000256" key="23">
    <source>
        <dbReference type="SAM" id="MobiDB-lite"/>
    </source>
</evidence>
<dbReference type="PROSITE" id="PS50011">
    <property type="entry name" value="PROTEIN_KINASE_DOM"/>
    <property type="match status" value="1"/>
</dbReference>
<feature type="region of interest" description="Disordered" evidence="23">
    <location>
        <begin position="226"/>
        <end position="253"/>
    </location>
</feature>
<keyword evidence="28" id="KW-1185">Reference proteome</keyword>
<comment type="cofactor">
    <cofactor evidence="1">
        <name>Mg(2+)</name>
        <dbReference type="ChEBI" id="CHEBI:18420"/>
    </cofactor>
</comment>
<dbReference type="GO" id="GO:0042383">
    <property type="term" value="C:sarcolemma"/>
    <property type="evidence" value="ECO:0007669"/>
    <property type="project" value="UniProtKB-SubCell"/>
</dbReference>
<dbReference type="GO" id="GO:0035556">
    <property type="term" value="P:intracellular signal transduction"/>
    <property type="evidence" value="ECO:0007669"/>
    <property type="project" value="TreeGrafter"/>
</dbReference>
<dbReference type="PROSITE" id="PS50003">
    <property type="entry name" value="PH_DOMAIN"/>
    <property type="match status" value="1"/>
</dbReference>
<evidence type="ECO:0000256" key="8">
    <source>
        <dbReference type="ARBA" id="ARBA00022490"/>
    </source>
</evidence>
<dbReference type="Pfam" id="PF00069">
    <property type="entry name" value="Pkinase"/>
    <property type="match status" value="1"/>
</dbReference>
<keyword evidence="14 22" id="KW-0547">Nucleotide-binding</keyword>
<keyword evidence="11" id="KW-0808">Transferase</keyword>
<dbReference type="CDD" id="cd20796">
    <property type="entry name" value="C1_PKD_rpt2"/>
    <property type="match status" value="1"/>
</dbReference>
<dbReference type="InterPro" id="IPR000719">
    <property type="entry name" value="Prot_kinase_dom"/>
</dbReference>
<keyword evidence="18 22" id="KW-0067">ATP-binding</keyword>
<evidence type="ECO:0000256" key="16">
    <source>
        <dbReference type="ARBA" id="ARBA00022777"/>
    </source>
</evidence>
<dbReference type="SUPFAM" id="SSF56112">
    <property type="entry name" value="Protein kinase-like (PK-like)"/>
    <property type="match status" value="1"/>
</dbReference>
<dbReference type="Pfam" id="PF25525">
    <property type="entry name" value="Ubiquitin_PRKD1_N"/>
    <property type="match status" value="1"/>
</dbReference>
<dbReference type="PROSITE" id="PS50081">
    <property type="entry name" value="ZF_DAG_PE_2"/>
    <property type="match status" value="2"/>
</dbReference>
<evidence type="ECO:0000256" key="21">
    <source>
        <dbReference type="ARBA" id="ARBA00047272"/>
    </source>
</evidence>
<protein>
    <recommendedName>
        <fullName evidence="5">protein kinase C</fullName>
        <ecNumber evidence="5">2.7.11.13</ecNumber>
    </recommendedName>
</protein>
<evidence type="ECO:0000259" key="26">
    <source>
        <dbReference type="PROSITE" id="PS50081"/>
    </source>
</evidence>
<evidence type="ECO:0000256" key="17">
    <source>
        <dbReference type="ARBA" id="ARBA00022833"/>
    </source>
</evidence>
<keyword evidence="6" id="KW-0728">SH3 domain</keyword>
<feature type="domain" description="Protein kinase" evidence="25">
    <location>
        <begin position="551"/>
        <end position="775"/>
    </location>
</feature>
<dbReference type="SMART" id="SM00109">
    <property type="entry name" value="C1"/>
    <property type="match status" value="2"/>
</dbReference>
<comment type="catalytic activity">
    <reaction evidence="21">
        <text>L-threonyl-[protein] + ATP = O-phospho-L-threonyl-[protein] + ADP + H(+)</text>
        <dbReference type="Rhea" id="RHEA:46608"/>
        <dbReference type="Rhea" id="RHEA-COMP:11060"/>
        <dbReference type="Rhea" id="RHEA-COMP:11605"/>
        <dbReference type="ChEBI" id="CHEBI:15378"/>
        <dbReference type="ChEBI" id="CHEBI:30013"/>
        <dbReference type="ChEBI" id="CHEBI:30616"/>
        <dbReference type="ChEBI" id="CHEBI:61977"/>
        <dbReference type="ChEBI" id="CHEBI:456216"/>
        <dbReference type="EC" id="2.7.11.13"/>
    </reaction>
</comment>
<evidence type="ECO:0000256" key="1">
    <source>
        <dbReference type="ARBA" id="ARBA00001946"/>
    </source>
</evidence>
<proteinExistence type="inferred from homology"/>
<dbReference type="GO" id="GO:0008270">
    <property type="term" value="F:zinc ion binding"/>
    <property type="evidence" value="ECO:0007669"/>
    <property type="project" value="UniProtKB-KW"/>
</dbReference>
<keyword evidence="20" id="KW-0472">Membrane</keyword>
<dbReference type="GO" id="GO:0005524">
    <property type="term" value="F:ATP binding"/>
    <property type="evidence" value="ECO:0007669"/>
    <property type="project" value="UniProtKB-UniRule"/>
</dbReference>
<dbReference type="GO" id="GO:0007200">
    <property type="term" value="P:phospholipase C-activating G protein-coupled receptor signaling pathway"/>
    <property type="evidence" value="ECO:0007669"/>
    <property type="project" value="TreeGrafter"/>
</dbReference>
<evidence type="ECO:0000256" key="22">
    <source>
        <dbReference type="PROSITE-ProRule" id="PRU10141"/>
    </source>
</evidence>
<reference evidence="27" key="1">
    <citation type="submission" date="2020-11" db="EMBL/GenBank/DDBJ databases">
        <authorList>
            <person name="Tran Van P."/>
        </authorList>
    </citation>
    <scope>NUCLEOTIDE SEQUENCE</scope>
</reference>
<sequence length="825" mass="92575">MDVSDRSNSGGDGETVTFLFQLGLMRDTVTAEARQLSLGTLKELACHFLNRKFPEHGLTRLNERLLLFRHDYTTPNVLQIVNSVTEISDDTLVEIVLTAQVPVEEQAIQIRPHELYVHSYRTPTFCDFCGEMLFGLVKQGLQCKGCNQNYHKRCVNKIPNNCSMARRRYSSYNLLPVPRTPSDQGSIGSGSGNSITIPEDSTVNYGSLGRGSVNQGQRSPVLNTSRSFAERSDLSSGLIPGQGPTPGPGRPRIPHTFVVHTYTKPTVCQHCRKLLRGLIRQGLQCRDCKFNVHKKCSEKVQSECIGEAPREAADGEGDRDISESGEGDSSDAENESPPGSQIKTMAINGSDASGETQEEEQGVRKQPSNIPVQRLVQSVKHTKRRGSQVIKEGWLVHSTNKDSNFKRHYWRLDSKSITLYQNDTTKNYYREIPLAEILAVETAKSSKESQKGSHCFELRTANVDYMVGHDTPGEELGTPPSAESGIGLHLARSWETAIRQALMPVTPQNSLANAQNATGVSSQLTKASYASGERSEQESERGGDIAQLYQIIPDEVLGSGQFGIVYGGIHRRSSRPVAIKIIDKTRFPHKNEAQLKNEVAILQNLSHPGVVNLEKMFETPERIFVILVALKHLHSKNIVHCDLKPENVLLSSDSELTQVKLCDFGFARIIGEKSFRRSVVGTPAYLAPEVLRNKKYNRSLDMWSVGVIIYVSLSGTFPFNEDEDINDQIKNAAFMYPPNPWKEISMEAIEVISCVLQVQANKRFTVDKTLSHRWLQDYQTWCDLRELEKKVGIRYVTHESDDARWEQYKRERYLDPSRDPYTFTQ</sequence>
<dbReference type="SMART" id="SM00220">
    <property type="entry name" value="S_TKc"/>
    <property type="match status" value="1"/>
</dbReference>
<feature type="region of interest" description="Disordered" evidence="23">
    <location>
        <begin position="307"/>
        <end position="383"/>
    </location>
</feature>
<evidence type="ECO:0000256" key="14">
    <source>
        <dbReference type="ARBA" id="ARBA00022741"/>
    </source>
</evidence>
<dbReference type="PRINTS" id="PR00008">
    <property type="entry name" value="DAGPEDOMAIN"/>
</dbReference>
<feature type="region of interest" description="Disordered" evidence="23">
    <location>
        <begin position="176"/>
        <end position="201"/>
    </location>
</feature>
<dbReference type="Gene3D" id="3.30.200.20">
    <property type="entry name" value="Phosphorylase Kinase, domain 1"/>
    <property type="match status" value="1"/>
</dbReference>
<dbReference type="InterPro" id="IPR011993">
    <property type="entry name" value="PH-like_dom_sf"/>
</dbReference>
<keyword evidence="10" id="KW-0597">Phosphoprotein</keyword>
<name>A0A7R9A1V0_9CRUS</name>
<evidence type="ECO:0000256" key="13">
    <source>
        <dbReference type="ARBA" id="ARBA00022737"/>
    </source>
</evidence>
<dbReference type="EC" id="2.7.11.13" evidence="5"/>
<evidence type="ECO:0000256" key="18">
    <source>
        <dbReference type="ARBA" id="ARBA00022840"/>
    </source>
</evidence>
<dbReference type="GO" id="GO:0005829">
    <property type="term" value="C:cytosol"/>
    <property type="evidence" value="ECO:0007669"/>
    <property type="project" value="TreeGrafter"/>
</dbReference>
<dbReference type="InterPro" id="IPR011009">
    <property type="entry name" value="Kinase-like_dom_sf"/>
</dbReference>
<evidence type="ECO:0000259" key="25">
    <source>
        <dbReference type="PROSITE" id="PS50011"/>
    </source>
</evidence>
<keyword evidence="8" id="KW-0963">Cytoplasm</keyword>
<dbReference type="AlphaFoldDB" id="A0A7R9A1V0"/>
<evidence type="ECO:0000256" key="10">
    <source>
        <dbReference type="ARBA" id="ARBA00022553"/>
    </source>
</evidence>
<dbReference type="Gene3D" id="3.30.60.20">
    <property type="match status" value="2"/>
</dbReference>
<dbReference type="InterPro" id="IPR008271">
    <property type="entry name" value="Ser/Thr_kinase_AS"/>
</dbReference>
<evidence type="ECO:0000256" key="7">
    <source>
        <dbReference type="ARBA" id="ARBA00022475"/>
    </source>
</evidence>
<evidence type="ECO:0000256" key="15">
    <source>
        <dbReference type="ARBA" id="ARBA00022771"/>
    </source>
</evidence>
<dbReference type="InterPro" id="IPR057764">
    <property type="entry name" value="Ubiquitin_PRKD1-3_N"/>
</dbReference>
<evidence type="ECO:0000256" key="9">
    <source>
        <dbReference type="ARBA" id="ARBA00022527"/>
    </source>
</evidence>
<feature type="compositionally biased region" description="Basic and acidic residues" evidence="23">
    <location>
        <begin position="308"/>
        <end position="322"/>
    </location>
</feature>
<organism evidence="27">
    <name type="scientific">Darwinula stevensoni</name>
    <dbReference type="NCBI Taxonomy" id="69355"/>
    <lineage>
        <taxon>Eukaryota</taxon>
        <taxon>Metazoa</taxon>
        <taxon>Ecdysozoa</taxon>
        <taxon>Arthropoda</taxon>
        <taxon>Crustacea</taxon>
        <taxon>Oligostraca</taxon>
        <taxon>Ostracoda</taxon>
        <taxon>Podocopa</taxon>
        <taxon>Podocopida</taxon>
        <taxon>Darwinulocopina</taxon>
        <taxon>Darwinuloidea</taxon>
        <taxon>Darwinulidae</taxon>
        <taxon>Darwinula</taxon>
    </lineage>
</organism>
<dbReference type="InterPro" id="IPR001849">
    <property type="entry name" value="PH_domain"/>
</dbReference>
<dbReference type="CDD" id="cd01239">
    <property type="entry name" value="PH_PKD"/>
    <property type="match status" value="1"/>
</dbReference>
<evidence type="ECO:0000256" key="11">
    <source>
        <dbReference type="ARBA" id="ARBA00022679"/>
    </source>
</evidence>
<dbReference type="SMART" id="SM00233">
    <property type="entry name" value="PH"/>
    <property type="match status" value="1"/>
</dbReference>
<evidence type="ECO:0000259" key="24">
    <source>
        <dbReference type="PROSITE" id="PS50003"/>
    </source>
</evidence>
<gene>
    <name evidence="27" type="ORF">DSTB1V02_LOCUS4454</name>
</gene>
<dbReference type="Gene3D" id="1.10.510.10">
    <property type="entry name" value="Transferase(Phosphotransferase) domain 1"/>
    <property type="match status" value="1"/>
</dbReference>
<evidence type="ECO:0000256" key="6">
    <source>
        <dbReference type="ARBA" id="ARBA00022443"/>
    </source>
</evidence>
<dbReference type="EMBL" id="LR900178">
    <property type="protein sequence ID" value="CAD7244560.1"/>
    <property type="molecule type" value="Genomic_DNA"/>
</dbReference>
<dbReference type="FunFam" id="3.30.60.20:FF:000022">
    <property type="entry name" value="SH3 and cysteine-rich domain-containing protein 3 isoform 2"/>
    <property type="match status" value="1"/>
</dbReference>
<comment type="similarity">
    <text evidence="4">Belongs to the protein kinase superfamily. CAMK Ser/Thr protein kinase family. PKD subfamily.</text>
</comment>
<dbReference type="FunFam" id="3.30.60.20:FF:000021">
    <property type="entry name" value="Serine/threonine-protein kinase"/>
    <property type="match status" value="1"/>
</dbReference>
<evidence type="ECO:0000256" key="3">
    <source>
        <dbReference type="ARBA" id="ARBA00004496"/>
    </source>
</evidence>
<evidence type="ECO:0000256" key="20">
    <source>
        <dbReference type="ARBA" id="ARBA00023136"/>
    </source>
</evidence>
<feature type="domain" description="Phorbol-ester/DAG-type" evidence="26">
    <location>
        <begin position="112"/>
        <end position="162"/>
    </location>
</feature>
<evidence type="ECO:0000256" key="12">
    <source>
        <dbReference type="ARBA" id="ARBA00022723"/>
    </source>
</evidence>
<keyword evidence="15" id="KW-0863">Zinc-finger</keyword>
<evidence type="ECO:0000313" key="27">
    <source>
        <dbReference type="EMBL" id="CAD7244560.1"/>
    </source>
</evidence>
<keyword evidence="16" id="KW-0418">Kinase</keyword>